<dbReference type="SUPFAM" id="SSF47789">
    <property type="entry name" value="C-terminal domain of RNA polymerase alpha subunit"/>
    <property type="match status" value="1"/>
</dbReference>
<dbReference type="RefSeq" id="WP_182503524.1">
    <property type="nucleotide sequence ID" value="NZ_JACJHX010000014.1"/>
</dbReference>
<keyword evidence="3" id="KW-1185">Reference proteome</keyword>
<gene>
    <name evidence="2" type="ORF">HNP81_003737</name>
</gene>
<protein>
    <submittedName>
        <fullName evidence="2">RecB family nuclease</fullName>
    </submittedName>
</protein>
<evidence type="ECO:0000259" key="1">
    <source>
        <dbReference type="Pfam" id="PF03118"/>
    </source>
</evidence>
<reference evidence="2 3" key="1">
    <citation type="submission" date="2020-08" db="EMBL/GenBank/DDBJ databases">
        <title>Genomic Encyclopedia of Type Strains, Phase IV (KMG-IV): sequencing the most valuable type-strain genomes for metagenomic binning, comparative biology and taxonomic classification.</title>
        <authorList>
            <person name="Goeker M."/>
        </authorList>
    </citation>
    <scope>NUCLEOTIDE SEQUENCE [LARGE SCALE GENOMIC DNA]</scope>
    <source>
        <strain evidence="2 3">DSM 105481</strain>
    </source>
</reference>
<dbReference type="NCBIfam" id="NF005841">
    <property type="entry name" value="PRK07758.1"/>
    <property type="match status" value="1"/>
</dbReference>
<dbReference type="Pfam" id="PF03118">
    <property type="entry name" value="RNA_pol_A_CTD"/>
    <property type="match status" value="1"/>
</dbReference>
<name>A0ABR6CTQ6_9BACI</name>
<evidence type="ECO:0000313" key="2">
    <source>
        <dbReference type="EMBL" id="MBA9028417.1"/>
    </source>
</evidence>
<sequence>MTTSEKNARTCNKGHTYYKSSDCPTCPTCEQERRPTNGFLSLLSAPARRALENNGITSLQDLSKYSEKEILQFHGMGPASLPKLRNALKENGLSFRN</sequence>
<organism evidence="2 3">
    <name type="scientific">Peribacillus huizhouensis</name>
    <dbReference type="NCBI Taxonomy" id="1501239"/>
    <lineage>
        <taxon>Bacteria</taxon>
        <taxon>Bacillati</taxon>
        <taxon>Bacillota</taxon>
        <taxon>Bacilli</taxon>
        <taxon>Bacillales</taxon>
        <taxon>Bacillaceae</taxon>
        <taxon>Peribacillus</taxon>
    </lineage>
</organism>
<dbReference type="EMBL" id="JACJHX010000014">
    <property type="protein sequence ID" value="MBA9028417.1"/>
    <property type="molecule type" value="Genomic_DNA"/>
</dbReference>
<dbReference type="Proteomes" id="UP000626697">
    <property type="component" value="Unassembled WGS sequence"/>
</dbReference>
<feature type="domain" description="RNA polymerase alpha subunit C-terminal" evidence="1">
    <location>
        <begin position="43"/>
        <end position="90"/>
    </location>
</feature>
<comment type="caution">
    <text evidence="2">The sequence shown here is derived from an EMBL/GenBank/DDBJ whole genome shotgun (WGS) entry which is preliminary data.</text>
</comment>
<proteinExistence type="predicted"/>
<accession>A0ABR6CTQ6</accession>
<evidence type="ECO:0000313" key="3">
    <source>
        <dbReference type="Proteomes" id="UP000626697"/>
    </source>
</evidence>
<dbReference type="Gene3D" id="1.10.150.20">
    <property type="entry name" value="5' to 3' exonuclease, C-terminal subdomain"/>
    <property type="match status" value="1"/>
</dbReference>
<dbReference type="InterPro" id="IPR011260">
    <property type="entry name" value="RNAP_asu_C"/>
</dbReference>